<evidence type="ECO:0000256" key="1">
    <source>
        <dbReference type="ARBA" id="ARBA00022741"/>
    </source>
</evidence>
<dbReference type="PROSITE" id="PS51715">
    <property type="entry name" value="G_GB1_RHD3"/>
    <property type="match status" value="1"/>
</dbReference>
<dbReference type="InterPro" id="IPR036543">
    <property type="entry name" value="Guanylate-bd_C_sf"/>
</dbReference>
<dbReference type="Pfam" id="PF02263">
    <property type="entry name" value="GBP"/>
    <property type="match status" value="1"/>
</dbReference>
<feature type="region of interest" description="Disordered" evidence="5">
    <location>
        <begin position="1337"/>
        <end position="1372"/>
    </location>
</feature>
<feature type="region of interest" description="Disordered" evidence="5">
    <location>
        <begin position="765"/>
        <end position="849"/>
    </location>
</feature>
<evidence type="ECO:0000313" key="7">
    <source>
        <dbReference type="EMBL" id="CAD8740950.1"/>
    </source>
</evidence>
<dbReference type="Pfam" id="PF02841">
    <property type="entry name" value="GBP_C"/>
    <property type="match status" value="1"/>
</dbReference>
<keyword evidence="2" id="KW-0378">Hydrolase</keyword>
<evidence type="ECO:0000259" key="6">
    <source>
        <dbReference type="PROSITE" id="PS51715"/>
    </source>
</evidence>
<dbReference type="PANTHER" id="PTHR10751">
    <property type="entry name" value="GUANYLATE BINDING PROTEIN"/>
    <property type="match status" value="1"/>
</dbReference>
<feature type="compositionally biased region" description="Basic and acidic residues" evidence="5">
    <location>
        <begin position="1289"/>
        <end position="1311"/>
    </location>
</feature>
<evidence type="ECO:0000256" key="5">
    <source>
        <dbReference type="SAM" id="MobiDB-lite"/>
    </source>
</evidence>
<evidence type="ECO:0000256" key="3">
    <source>
        <dbReference type="ARBA" id="ARBA00023134"/>
    </source>
</evidence>
<feature type="region of interest" description="Disordered" evidence="5">
    <location>
        <begin position="1387"/>
        <end position="1463"/>
    </location>
</feature>
<protein>
    <recommendedName>
        <fullName evidence="6">GB1/RHD3-type G domain-containing protein</fullName>
    </recommendedName>
</protein>
<feature type="region of interest" description="Disordered" evidence="5">
    <location>
        <begin position="913"/>
        <end position="938"/>
    </location>
</feature>
<feature type="region of interest" description="Disordered" evidence="5">
    <location>
        <begin position="1171"/>
        <end position="1228"/>
    </location>
</feature>
<evidence type="ECO:0000256" key="2">
    <source>
        <dbReference type="ARBA" id="ARBA00022801"/>
    </source>
</evidence>
<feature type="region of interest" description="Disordered" evidence="5">
    <location>
        <begin position="741"/>
        <end position="760"/>
    </location>
</feature>
<feature type="region of interest" description="Disordered" evidence="5">
    <location>
        <begin position="606"/>
        <end position="633"/>
    </location>
</feature>
<dbReference type="Gene3D" id="3.40.50.300">
    <property type="entry name" value="P-loop containing nucleotide triphosphate hydrolases"/>
    <property type="match status" value="1"/>
</dbReference>
<dbReference type="InterPro" id="IPR030386">
    <property type="entry name" value="G_GB1_RHD3_dom"/>
</dbReference>
<dbReference type="CDD" id="cd01851">
    <property type="entry name" value="GBP"/>
    <property type="match status" value="1"/>
</dbReference>
<dbReference type="InterPro" id="IPR027417">
    <property type="entry name" value="P-loop_NTPase"/>
</dbReference>
<organism evidence="7">
    <name type="scientific">Hemiselmis andersenii</name>
    <name type="common">Cryptophyte alga</name>
    <dbReference type="NCBI Taxonomy" id="464988"/>
    <lineage>
        <taxon>Eukaryota</taxon>
        <taxon>Cryptophyceae</taxon>
        <taxon>Cryptomonadales</taxon>
        <taxon>Hemiselmidaceae</taxon>
        <taxon>Hemiselmis</taxon>
    </lineage>
</organism>
<evidence type="ECO:0000256" key="4">
    <source>
        <dbReference type="PROSITE-ProRule" id="PRU01052"/>
    </source>
</evidence>
<feature type="compositionally biased region" description="Basic and acidic residues" evidence="5">
    <location>
        <begin position="1504"/>
        <end position="1514"/>
    </location>
</feature>
<feature type="compositionally biased region" description="Basic and acidic residues" evidence="5">
    <location>
        <begin position="1397"/>
        <end position="1463"/>
    </location>
</feature>
<dbReference type="SUPFAM" id="SSF52540">
    <property type="entry name" value="P-loop containing nucleoside triphosphate hydrolases"/>
    <property type="match status" value="1"/>
</dbReference>
<dbReference type="InterPro" id="IPR015894">
    <property type="entry name" value="Guanylate-bd_N"/>
</dbReference>
<proteinExistence type="inferred from homology"/>
<dbReference type="InterPro" id="IPR003191">
    <property type="entry name" value="Guanylate-bd/ATL_C"/>
</dbReference>
<feature type="compositionally biased region" description="Basic and acidic residues" evidence="5">
    <location>
        <begin position="817"/>
        <end position="827"/>
    </location>
</feature>
<dbReference type="EMBL" id="HBFK01012380">
    <property type="protein sequence ID" value="CAD8740950.1"/>
    <property type="molecule type" value="Transcribed_RNA"/>
</dbReference>
<feature type="compositionally biased region" description="Basic and acidic residues" evidence="5">
    <location>
        <begin position="766"/>
        <end position="810"/>
    </location>
</feature>
<name>A0A6T8JA14_HEMAN</name>
<feature type="compositionally biased region" description="Basic and acidic residues" evidence="5">
    <location>
        <begin position="927"/>
        <end position="938"/>
    </location>
</feature>
<dbReference type="SUPFAM" id="SSF48340">
    <property type="entry name" value="Interferon-induced guanylate-binding protein 1 (GBP1), C-terminal domain"/>
    <property type="match status" value="1"/>
</dbReference>
<keyword evidence="1" id="KW-0547">Nucleotide-binding</keyword>
<feature type="compositionally biased region" description="Basic and acidic residues" evidence="5">
    <location>
        <begin position="1337"/>
        <end position="1346"/>
    </location>
</feature>
<feature type="region of interest" description="Disordered" evidence="5">
    <location>
        <begin position="1504"/>
        <end position="1533"/>
    </location>
</feature>
<feature type="compositionally biased region" description="Basic and acidic residues" evidence="5">
    <location>
        <begin position="1171"/>
        <end position="1227"/>
    </location>
</feature>
<sequence>MAGDMGKAIPFIALVDGKFNLTEEAAAFLSTIDYPVSVIAVVGLYRTGKSFLLNRILLDSSDGFQVGPTVNPCTKGLWLWDKVMDGVNKEGEKVKYLVVDTEGIGALDTNSQHDSTIFSLALLLSSYFIYNSVGSIDESALNNLSLVVNLTKHIHVRSSAQGGEDDGADFAQYFPSFLWLVRDFTLQLVTPDGQAFTSKEYLERALQPAPGFTEQIEAKNRIRRMLTHFFPDRDCFTMVRPVTDESLLQTLNVTPAEKLRPEFRDQMSALKKLIMSRAIPKKMNDTNLDGAALVNLAMAYTQSINTGSVPSIQNAWSYICESKCQQALNEALKRYEEEVKLLRAESLPLNADELDDINKELVSEVWETFKKHAIGTDTEPFKKQLEDKVLVVYRQLQADNQAMGREKAKEVLEKLYAPLDIKVQEEAFASFDEYEAERKKVRAAYMEEVPNSTAKLEVLCVFMEQKISESASRFQSRSSMEMQKTKAEAKAAVDDAQRELMTAKMESEKEMGSVKLKLEYAEKYNEEAKAREKESRDEITRMRTTHEAAIKEMREKAEAELKTQVTALEEKRSKAQQEAQAAEQSLLQLRKDQEKQTALLEQEKEFATKSAKDAQEREAHLTKLLESARRDAENDLKTMGDKLDSERNASSAKIAELSEGLEKASEGLAEWKRLHASLGVQLSEQIAQLQGELEGKSADLASALDKVAELEAEGGKKAKAENEVLTKEIEALRAQVEELSTEKKELRNAQTVAAEDQARLEQQLSDVRKQLRESEDRAKRLAAELDAEETKRRELEESDGTKTSDLEALKKQLSALRQEKESKEKELSASLATTSEKLDTVSSQSQAQIGELEKVKADLVVKLEAAEVSVSQLNDEVDSLRSELAKAEEESAKKGTATEDEWKQKLADVERKLSKKATENAAAAERTQVEMRHSFQTEKDVMEQRIRSLEKQLGDDKAEHDAEVAELNAAIDEMEEEHQKESEKKQRAAEKLLADTEKVYLAKQAQHEVHIEGQASKITMLEEQVADLKKTYKEDKAGLQEQQEATLKSLRLDSEQRISKLEGDVSAAMAKNEMLLGELAKSEETHSAKIEDLNTRHGQTVEKLERERKELQKERDEMHMQLSSESDALMVRVKQMENDAIMTKKDHETELALITRELKQLEKMLEEREATLRNLESSKESETADLKAKLASVRSDDEAKMSKEREESRKKFEELKTKSETQTRGLKEQLNAKMTELKVLEERIDGHKASEAKAASTIADYKTRIQDQKDQFTLQVKELKESLAGTQKELQEERSEHQMMKLRAEKQEEWDKREMAQLKEEVAEKKKTMDGMISKEIYKRDMDSHKTQHQNALSELIREKDSDKARLEGERKRLEEELSKAMNQLKKMTSEGVMSAEKQREMDKVRTDRERFSKELEEAKRELEQLRKSDKTRQEELKKREMELMASSERLKPLERDREDLKRERDELETKVMKLEMELKNIQGIEERKYQVEIMRLKTENEELRRADKKKQMIEPKTPSVGGDGAGAEQAPALTSALARVRARRTTAQGSAK</sequence>
<feature type="compositionally biased region" description="Basic and acidic residues" evidence="5">
    <location>
        <begin position="1356"/>
        <end position="1372"/>
    </location>
</feature>
<feature type="region of interest" description="Disordered" evidence="5">
    <location>
        <begin position="1286"/>
        <end position="1311"/>
    </location>
</feature>
<dbReference type="Gene3D" id="1.20.1000.10">
    <property type="entry name" value="Guanylate-binding protein, C-terminal domain"/>
    <property type="match status" value="1"/>
</dbReference>
<keyword evidence="3" id="KW-0342">GTP-binding</keyword>
<dbReference type="GO" id="GO:0005525">
    <property type="term" value="F:GTP binding"/>
    <property type="evidence" value="ECO:0007669"/>
    <property type="project" value="UniProtKB-KW"/>
</dbReference>
<gene>
    <name evidence="7" type="ORF">HAND1043_LOCUS7442</name>
</gene>
<reference evidence="7" key="1">
    <citation type="submission" date="2021-01" db="EMBL/GenBank/DDBJ databases">
        <authorList>
            <person name="Corre E."/>
            <person name="Pelletier E."/>
            <person name="Niang G."/>
            <person name="Scheremetjew M."/>
            <person name="Finn R."/>
            <person name="Kale V."/>
            <person name="Holt S."/>
            <person name="Cochrane G."/>
            <person name="Meng A."/>
            <person name="Brown T."/>
            <person name="Cohen L."/>
        </authorList>
    </citation>
    <scope>NUCLEOTIDE SEQUENCE</scope>
    <source>
        <strain evidence="7">CCMP441</strain>
    </source>
</reference>
<dbReference type="FunFam" id="3.40.50.300:FF:001470">
    <property type="entry name" value="Interferon-induced guanylate-binding protein 1"/>
    <property type="match status" value="1"/>
</dbReference>
<accession>A0A6T8JA14</accession>
<comment type="similarity">
    <text evidence="4">Belongs to the TRAFAC class dynamin-like GTPase superfamily. GB1/RHD3 GTPase family.</text>
</comment>
<dbReference type="GO" id="GO:0003924">
    <property type="term" value="F:GTPase activity"/>
    <property type="evidence" value="ECO:0007669"/>
    <property type="project" value="InterPro"/>
</dbReference>
<feature type="domain" description="GB1/RHD3-type G" evidence="6">
    <location>
        <begin position="33"/>
        <end position="288"/>
    </location>
</feature>